<evidence type="ECO:0000313" key="2">
    <source>
        <dbReference type="Proteomes" id="UP000218334"/>
    </source>
</evidence>
<evidence type="ECO:0000313" key="1">
    <source>
        <dbReference type="EMBL" id="PBK62784.1"/>
    </source>
</evidence>
<protein>
    <submittedName>
        <fullName evidence="1">Uncharacterized protein</fullName>
    </submittedName>
</protein>
<reference evidence="2" key="1">
    <citation type="journal article" date="2017" name="Nat. Ecol. Evol.">
        <title>Genome expansion and lineage-specific genetic innovations in the forest pathogenic fungi Armillaria.</title>
        <authorList>
            <person name="Sipos G."/>
            <person name="Prasanna A.N."/>
            <person name="Walter M.C."/>
            <person name="O'Connor E."/>
            <person name="Balint B."/>
            <person name="Krizsan K."/>
            <person name="Kiss B."/>
            <person name="Hess J."/>
            <person name="Varga T."/>
            <person name="Slot J."/>
            <person name="Riley R."/>
            <person name="Boka B."/>
            <person name="Rigling D."/>
            <person name="Barry K."/>
            <person name="Lee J."/>
            <person name="Mihaltcheva S."/>
            <person name="LaButti K."/>
            <person name="Lipzen A."/>
            <person name="Waldron R."/>
            <person name="Moloney N.M."/>
            <person name="Sperisen C."/>
            <person name="Kredics L."/>
            <person name="Vagvoelgyi C."/>
            <person name="Patrignani A."/>
            <person name="Fitzpatrick D."/>
            <person name="Nagy I."/>
            <person name="Doyle S."/>
            <person name="Anderson J.B."/>
            <person name="Grigoriev I.V."/>
            <person name="Gueldener U."/>
            <person name="Muensterkoetter M."/>
            <person name="Nagy L.G."/>
        </authorList>
    </citation>
    <scope>NUCLEOTIDE SEQUENCE [LARGE SCALE GENOMIC DNA]</scope>
    <source>
        <strain evidence="2">28-4</strain>
    </source>
</reference>
<organism evidence="1 2">
    <name type="scientific">Armillaria solidipes</name>
    <dbReference type="NCBI Taxonomy" id="1076256"/>
    <lineage>
        <taxon>Eukaryota</taxon>
        <taxon>Fungi</taxon>
        <taxon>Dikarya</taxon>
        <taxon>Basidiomycota</taxon>
        <taxon>Agaricomycotina</taxon>
        <taxon>Agaricomycetes</taxon>
        <taxon>Agaricomycetidae</taxon>
        <taxon>Agaricales</taxon>
        <taxon>Marasmiineae</taxon>
        <taxon>Physalacriaceae</taxon>
        <taxon>Armillaria</taxon>
    </lineage>
</organism>
<gene>
    <name evidence="1" type="ORF">ARMSODRAFT_560977</name>
</gene>
<proteinExistence type="predicted"/>
<accession>A0A2H3B1J9</accession>
<keyword evidence="2" id="KW-1185">Reference proteome</keyword>
<name>A0A2H3B1J9_9AGAR</name>
<dbReference type="AlphaFoldDB" id="A0A2H3B1J9"/>
<dbReference type="EMBL" id="KZ293463">
    <property type="protein sequence ID" value="PBK62784.1"/>
    <property type="molecule type" value="Genomic_DNA"/>
</dbReference>
<sequence>MEMDRLSSLRVEAMAEDKLTPVQARQDGPRKGRQCQETPIYFTHLSCLFILYLSTGNNSCSLALYYTSISLLT</sequence>
<dbReference type="Proteomes" id="UP000218334">
    <property type="component" value="Unassembled WGS sequence"/>
</dbReference>